<sequence length="392" mass="44209">MLSNTYRAIIIGAGPGGLAAVKSLLDAGITKICWIDRKFGGGRLNEMYREISSNTKVGIYLDAVESSPTCQRIIDSTPKPNAITAFEKYDRDETCQLSIAGDICKMLEKGLLEIEGVDKLVDTVEEARLEGSTWKVGLSGSSTTLLTSRLFLCTGSHPIIPSFHKSYNPDLEILDLDKCMIKSNLHSLFPKNKSSIVGVIGNSHSGILVIKNLFEINKERKRNLKIINFKRNEIKYAIYKKDGGIINDNTGLKGDTLNWSKKNMENQNNNNNDKEEKLIIEQIDISKNEKEIYEKKLKECTHLIYAIGYESNNYPKIYIDNNDNEIKQNELNFNQETTEFWLNEQKVKGLFGLGIAHPEKTKDPSGQIENAVGLAKFFAFSDKNKDRWVKDI</sequence>
<dbReference type="InterPro" id="IPR053275">
    <property type="entry name" value="Agnestin_monoxygenase"/>
</dbReference>
<dbReference type="SUPFAM" id="SSF51905">
    <property type="entry name" value="FAD/NAD(P)-binding domain"/>
    <property type="match status" value="1"/>
</dbReference>
<reference evidence="1" key="3">
    <citation type="submission" date="2016-07" db="EMBL/GenBank/DDBJ databases">
        <title>Evolution of pathogenesis and genome organization in the Tremellales.</title>
        <authorList>
            <person name="Cuomo C."/>
            <person name="Litvintseva A."/>
            <person name="Heitman J."/>
            <person name="Chen Y."/>
            <person name="Sun S."/>
            <person name="Springer D."/>
            <person name="Dromer F."/>
            <person name="Young S."/>
            <person name="Zeng Q."/>
            <person name="Chapman S."/>
            <person name="Gujja S."/>
            <person name="Saif S."/>
            <person name="Birren B."/>
        </authorList>
    </citation>
    <scope>NUCLEOTIDE SEQUENCE</scope>
    <source>
        <strain evidence="1">CBS 10737</strain>
    </source>
</reference>
<name>A0A1B9HTZ1_9TREE</name>
<dbReference type="KEGG" id="kpin:30175493"/>
<dbReference type="Proteomes" id="UP000094020">
    <property type="component" value="Chromosome 9"/>
</dbReference>
<evidence type="ECO:0000313" key="1">
    <source>
        <dbReference type="EMBL" id="OCF46737.1"/>
    </source>
</evidence>
<dbReference type="PANTHER" id="PTHR38688">
    <property type="entry name" value="PYR_REDOX_2 DOMAIN-CONTAINING PROTEIN"/>
    <property type="match status" value="1"/>
</dbReference>
<dbReference type="EMBL" id="CP144527">
    <property type="protein sequence ID" value="WWC72361.1"/>
    <property type="molecule type" value="Genomic_DNA"/>
</dbReference>
<protein>
    <recommendedName>
        <fullName evidence="4">FAD/NAD(P)-binding domain-containing protein</fullName>
    </recommendedName>
</protein>
<dbReference type="STRING" id="1296096.A0A1B9HTZ1"/>
<keyword evidence="3" id="KW-1185">Reference proteome</keyword>
<dbReference type="RefSeq" id="XP_019007956.1">
    <property type="nucleotide sequence ID" value="XM_019158818.1"/>
</dbReference>
<reference evidence="1" key="1">
    <citation type="submission" date="2013-07" db="EMBL/GenBank/DDBJ databases">
        <title>The Genome Sequence of Cryptococcus pinus CBS10737.</title>
        <authorList>
            <consortium name="The Broad Institute Genome Sequencing Platform"/>
            <person name="Cuomo C."/>
            <person name="Litvintseva A."/>
            <person name="Chen Y."/>
            <person name="Heitman J."/>
            <person name="Sun S."/>
            <person name="Springer D."/>
            <person name="Dromer F."/>
            <person name="Young S.K."/>
            <person name="Zeng Q."/>
            <person name="Gargeya S."/>
            <person name="Fitzgerald M."/>
            <person name="Abouelleil A."/>
            <person name="Alvarado L."/>
            <person name="Berlin A.M."/>
            <person name="Chapman S.B."/>
            <person name="Dewar J."/>
            <person name="Goldberg J."/>
            <person name="Griggs A."/>
            <person name="Gujja S."/>
            <person name="Hansen M."/>
            <person name="Howarth C."/>
            <person name="Imamovic A."/>
            <person name="Larimer J."/>
            <person name="McCowan C."/>
            <person name="Murphy C."/>
            <person name="Pearson M."/>
            <person name="Priest M."/>
            <person name="Roberts A."/>
            <person name="Saif S."/>
            <person name="Shea T."/>
            <person name="Sykes S."/>
            <person name="Wortman J."/>
            <person name="Nusbaum C."/>
            <person name="Birren B."/>
        </authorList>
    </citation>
    <scope>NUCLEOTIDE SEQUENCE [LARGE SCALE GENOMIC DNA]</scope>
    <source>
        <strain evidence="1">CBS 10737</strain>
    </source>
</reference>
<evidence type="ECO:0008006" key="4">
    <source>
        <dbReference type="Google" id="ProtNLM"/>
    </source>
</evidence>
<dbReference type="Gene3D" id="3.50.50.60">
    <property type="entry name" value="FAD/NAD(P)-binding domain"/>
    <property type="match status" value="1"/>
</dbReference>
<gene>
    <name evidence="1" type="ORF">I206_07124</name>
    <name evidence="2" type="ORF">I206_106323</name>
</gene>
<dbReference type="AlphaFoldDB" id="A0A1B9HTZ1"/>
<reference evidence="2" key="2">
    <citation type="submission" date="2013-07" db="EMBL/GenBank/DDBJ databases">
        <authorList>
            <consortium name="The Broad Institute Genome Sequencing Platform"/>
            <person name="Cuomo C."/>
            <person name="Litvintseva A."/>
            <person name="Chen Y."/>
            <person name="Heitman J."/>
            <person name="Sun S."/>
            <person name="Springer D."/>
            <person name="Dromer F."/>
            <person name="Young S.K."/>
            <person name="Zeng Q."/>
            <person name="Gargeya S."/>
            <person name="Fitzgerald M."/>
            <person name="Abouelleil A."/>
            <person name="Alvarado L."/>
            <person name="Berlin A.M."/>
            <person name="Chapman S.B."/>
            <person name="Dewar J."/>
            <person name="Goldberg J."/>
            <person name="Griggs A."/>
            <person name="Gujja S."/>
            <person name="Hansen M."/>
            <person name="Howarth C."/>
            <person name="Imamovic A."/>
            <person name="Larimer J."/>
            <person name="McCowan C."/>
            <person name="Murphy C."/>
            <person name="Pearson M."/>
            <person name="Priest M."/>
            <person name="Roberts A."/>
            <person name="Saif S."/>
            <person name="Shea T."/>
            <person name="Sykes S."/>
            <person name="Wortman J."/>
            <person name="Nusbaum C."/>
            <person name="Birren B."/>
        </authorList>
    </citation>
    <scope>NUCLEOTIDE SEQUENCE</scope>
    <source>
        <strain evidence="2">CBS 10737</strain>
    </source>
</reference>
<dbReference type="PANTHER" id="PTHR38688:SF1">
    <property type="entry name" value="FAD_NAD(P)-BINDING DOMAIN-CONTAINING PROTEIN"/>
    <property type="match status" value="1"/>
</dbReference>
<evidence type="ECO:0000313" key="3">
    <source>
        <dbReference type="Proteomes" id="UP000094020"/>
    </source>
</evidence>
<dbReference type="OrthoDB" id="432536at2759"/>
<dbReference type="GeneID" id="30175493"/>
<proteinExistence type="predicted"/>
<organism evidence="1">
    <name type="scientific">Kwoniella pini CBS 10737</name>
    <dbReference type="NCBI Taxonomy" id="1296096"/>
    <lineage>
        <taxon>Eukaryota</taxon>
        <taxon>Fungi</taxon>
        <taxon>Dikarya</taxon>
        <taxon>Basidiomycota</taxon>
        <taxon>Agaricomycotina</taxon>
        <taxon>Tremellomycetes</taxon>
        <taxon>Tremellales</taxon>
        <taxon>Cryptococcaceae</taxon>
        <taxon>Kwoniella</taxon>
    </lineage>
</organism>
<dbReference type="PRINTS" id="PR00411">
    <property type="entry name" value="PNDRDTASEI"/>
</dbReference>
<dbReference type="EMBL" id="KI894015">
    <property type="protein sequence ID" value="OCF46737.1"/>
    <property type="molecule type" value="Genomic_DNA"/>
</dbReference>
<reference evidence="2" key="4">
    <citation type="submission" date="2024-02" db="EMBL/GenBank/DDBJ databases">
        <title>Comparative genomics of Cryptococcus and Kwoniella reveals pathogenesis evolution and contrasting modes of karyotype evolution via chromosome fusion or intercentromeric recombination.</title>
        <authorList>
            <person name="Coelho M.A."/>
            <person name="David-Palma M."/>
            <person name="Shea T."/>
            <person name="Bowers K."/>
            <person name="McGinley-Smith S."/>
            <person name="Mohammad A.W."/>
            <person name="Gnirke A."/>
            <person name="Yurkov A.M."/>
            <person name="Nowrousian M."/>
            <person name="Sun S."/>
            <person name="Cuomo C.A."/>
            <person name="Heitman J."/>
        </authorList>
    </citation>
    <scope>NUCLEOTIDE SEQUENCE</scope>
    <source>
        <strain evidence="2">CBS 10737</strain>
    </source>
</reference>
<evidence type="ECO:0000313" key="2">
    <source>
        <dbReference type="EMBL" id="WWC72361.1"/>
    </source>
</evidence>
<accession>A0A1B9HTZ1</accession>
<dbReference type="InterPro" id="IPR036188">
    <property type="entry name" value="FAD/NAD-bd_sf"/>
</dbReference>